<dbReference type="PANTHER" id="PTHR11669:SF0">
    <property type="entry name" value="PROTEIN STICHEL-LIKE 2"/>
    <property type="match status" value="1"/>
</dbReference>
<evidence type="ECO:0000256" key="8">
    <source>
        <dbReference type="ARBA" id="ARBA00022840"/>
    </source>
</evidence>
<keyword evidence="10" id="KW-0175">Coiled coil</keyword>
<proteinExistence type="inferred from homology"/>
<dbReference type="Pfam" id="PF22608">
    <property type="entry name" value="DNAX_ATPase_lid"/>
    <property type="match status" value="1"/>
</dbReference>
<dbReference type="Gene3D" id="3.40.50.300">
    <property type="entry name" value="P-loop containing nucleotide triphosphate hydrolases"/>
    <property type="match status" value="1"/>
</dbReference>
<evidence type="ECO:0000256" key="7">
    <source>
        <dbReference type="ARBA" id="ARBA00022833"/>
    </source>
</evidence>
<keyword evidence="6 12" id="KW-0547">Nucleotide-binding</keyword>
<dbReference type="SUPFAM" id="SSF48019">
    <property type="entry name" value="post-AAA+ oligomerization domain-like"/>
    <property type="match status" value="1"/>
</dbReference>
<evidence type="ECO:0000256" key="3">
    <source>
        <dbReference type="ARBA" id="ARBA00022695"/>
    </source>
</evidence>
<dbReference type="Pfam" id="PF23007">
    <property type="entry name" value="DnaA_N-like_STI"/>
    <property type="match status" value="1"/>
</dbReference>
<evidence type="ECO:0000256" key="6">
    <source>
        <dbReference type="ARBA" id="ARBA00022741"/>
    </source>
</evidence>
<keyword evidence="9 12" id="KW-0239">DNA-directed DNA polymerase</keyword>
<comment type="subunit">
    <text evidence="12">DNA polymerase III contains a core (composed of alpha, epsilon and theta chains) that associates with a tau subunit. This core dimerizes to form the POLIII' complex. PolIII' associates with the gamma complex (composed of gamma, delta, delta', psi and chi chains) and with the beta chain to form the complete DNA polymerase III complex.</text>
</comment>
<dbReference type="EC" id="2.7.7.7" evidence="12"/>
<evidence type="ECO:0000259" key="13">
    <source>
        <dbReference type="SMART" id="SM00382"/>
    </source>
</evidence>
<name>A0ABV4X646_9CYAN</name>
<dbReference type="Gene3D" id="1.10.8.60">
    <property type="match status" value="1"/>
</dbReference>
<comment type="catalytic activity">
    <reaction evidence="11 12">
        <text>DNA(n) + a 2'-deoxyribonucleoside 5'-triphosphate = DNA(n+1) + diphosphate</text>
        <dbReference type="Rhea" id="RHEA:22508"/>
        <dbReference type="Rhea" id="RHEA-COMP:17339"/>
        <dbReference type="Rhea" id="RHEA-COMP:17340"/>
        <dbReference type="ChEBI" id="CHEBI:33019"/>
        <dbReference type="ChEBI" id="CHEBI:61560"/>
        <dbReference type="ChEBI" id="CHEBI:173112"/>
        <dbReference type="EC" id="2.7.7.7"/>
    </reaction>
</comment>
<evidence type="ECO:0000256" key="10">
    <source>
        <dbReference type="ARBA" id="ARBA00023054"/>
    </source>
</evidence>
<gene>
    <name evidence="12 14" type="primary">dnaX</name>
    <name evidence="14" type="ORF">ACE1CC_13005</name>
</gene>
<dbReference type="InterPro" id="IPR027417">
    <property type="entry name" value="P-loop_NTPase"/>
</dbReference>
<evidence type="ECO:0000256" key="9">
    <source>
        <dbReference type="ARBA" id="ARBA00022932"/>
    </source>
</evidence>
<comment type="caution">
    <text evidence="14">The sequence shown here is derived from an EMBL/GenBank/DDBJ whole genome shotgun (WGS) entry which is preliminary data.</text>
</comment>
<dbReference type="EMBL" id="JBHFNQ010000101">
    <property type="protein sequence ID" value="MFB2877766.1"/>
    <property type="molecule type" value="Genomic_DNA"/>
</dbReference>
<accession>A0ABV4X646</accession>
<evidence type="ECO:0000256" key="1">
    <source>
        <dbReference type="ARBA" id="ARBA00006360"/>
    </source>
</evidence>
<evidence type="ECO:0000256" key="12">
    <source>
        <dbReference type="RuleBase" id="RU364063"/>
    </source>
</evidence>
<dbReference type="InterPro" id="IPR045085">
    <property type="entry name" value="HLD_clamp_pol_III_gamma_tau"/>
</dbReference>
<dbReference type="RefSeq" id="WP_413270860.1">
    <property type="nucleotide sequence ID" value="NZ_JBHFNQ010000101.1"/>
</dbReference>
<dbReference type="GO" id="GO:0003887">
    <property type="term" value="F:DNA-directed DNA polymerase activity"/>
    <property type="evidence" value="ECO:0007669"/>
    <property type="project" value="UniProtKB-EC"/>
</dbReference>
<dbReference type="Proteomes" id="UP001576774">
    <property type="component" value="Unassembled WGS sequence"/>
</dbReference>
<dbReference type="PANTHER" id="PTHR11669">
    <property type="entry name" value="REPLICATION FACTOR C / DNA POLYMERASE III GAMMA-TAU SUBUNIT"/>
    <property type="match status" value="1"/>
</dbReference>
<protein>
    <recommendedName>
        <fullName evidence="12">DNA polymerase III subunit gamma/tau</fullName>
        <ecNumber evidence="12">2.7.7.7</ecNumber>
    </recommendedName>
</protein>
<keyword evidence="4 12" id="KW-0235">DNA replication</keyword>
<comment type="function">
    <text evidence="12">DNA polymerase III is a complex, multichain enzyme responsible for most of the replicative synthesis in bacteria. This DNA polymerase also exhibits 3' to 5' exonuclease activity.</text>
</comment>
<evidence type="ECO:0000256" key="5">
    <source>
        <dbReference type="ARBA" id="ARBA00022723"/>
    </source>
</evidence>
<dbReference type="InterPro" id="IPR012763">
    <property type="entry name" value="DNA_pol_III_sug/sutau_N"/>
</dbReference>
<evidence type="ECO:0000313" key="15">
    <source>
        <dbReference type="Proteomes" id="UP001576774"/>
    </source>
</evidence>
<evidence type="ECO:0000256" key="2">
    <source>
        <dbReference type="ARBA" id="ARBA00022679"/>
    </source>
</evidence>
<sequence>MYQPFHQKYRPQILADLVGQNPIATALTNAINSSRIASAYLFTGPRGTGKTSSARILAKSLNCLETDSPTASPCGCCSSCRDIANGAAIDVLELDAASNNGVDQIREICTGAHLTPVQGRYKVYAIDEAHGLSSAATQALLKTLEEPPPNVVFILCTTEPQKLPNTIISRCQRYNFQRINLDAMVEHLKTIAEVEGIIIDEVAIDLVAQLATGGLRDALFLLSQLSLLDKSITTQEVWELVGAVPEQELMELVSAIASDKELDTINIIRSLLNSGKEPLVVLQNLIEFYTKMLIVLTVSDNQLNFSLLEVSPEQCKELASFLGRHTILAAQQHLRTCEAQIKFSNQSWLWLEVAILGLLSGTMQSHNHDVLHDIPTSTTSPIALPTSAVVPHNNIWQTVLAKVPPSLKVLLSQHGSLTNFSEDTATVFVKSAALKQRVDSQITALESAFSSVTSRPIKVSVSN</sequence>
<feature type="domain" description="AAA+ ATPase" evidence="13">
    <location>
        <begin position="36"/>
        <end position="180"/>
    </location>
</feature>
<dbReference type="InterPro" id="IPR022754">
    <property type="entry name" value="DNA_pol_III_gamma-3"/>
</dbReference>
<evidence type="ECO:0000256" key="11">
    <source>
        <dbReference type="ARBA" id="ARBA00049244"/>
    </source>
</evidence>
<dbReference type="NCBIfam" id="TIGR02397">
    <property type="entry name" value="dnaX_nterm"/>
    <property type="match status" value="1"/>
</dbReference>
<comment type="similarity">
    <text evidence="1 12">Belongs to the DnaX/STICHEL family.</text>
</comment>
<dbReference type="CDD" id="cd00009">
    <property type="entry name" value="AAA"/>
    <property type="match status" value="1"/>
</dbReference>
<dbReference type="NCBIfam" id="NF004046">
    <property type="entry name" value="PRK05563.1"/>
    <property type="match status" value="1"/>
</dbReference>
<dbReference type="Pfam" id="PF12169">
    <property type="entry name" value="DNA_pol3_gamma3"/>
    <property type="match status" value="1"/>
</dbReference>
<dbReference type="InterPro" id="IPR054506">
    <property type="entry name" value="DnaA_N-like_STI"/>
</dbReference>
<dbReference type="SMART" id="SM00382">
    <property type="entry name" value="AAA"/>
    <property type="match status" value="1"/>
</dbReference>
<dbReference type="InterPro" id="IPR003593">
    <property type="entry name" value="AAA+_ATPase"/>
</dbReference>
<keyword evidence="15" id="KW-1185">Reference proteome</keyword>
<organism evidence="14 15">
    <name type="scientific">Floridaenema aerugineum BLCC-F46</name>
    <dbReference type="NCBI Taxonomy" id="3153654"/>
    <lineage>
        <taxon>Bacteria</taxon>
        <taxon>Bacillati</taxon>
        <taxon>Cyanobacteriota</taxon>
        <taxon>Cyanophyceae</taxon>
        <taxon>Oscillatoriophycideae</taxon>
        <taxon>Aerosakkonematales</taxon>
        <taxon>Aerosakkonemataceae</taxon>
        <taxon>Floridanema</taxon>
        <taxon>Floridanema aerugineum</taxon>
    </lineage>
</organism>
<dbReference type="SUPFAM" id="SSF52540">
    <property type="entry name" value="P-loop containing nucleoside triphosphate hydrolases"/>
    <property type="match status" value="1"/>
</dbReference>
<dbReference type="Pfam" id="PF13177">
    <property type="entry name" value="DNA_pol3_delta2"/>
    <property type="match status" value="1"/>
</dbReference>
<evidence type="ECO:0000313" key="14">
    <source>
        <dbReference type="EMBL" id="MFB2877766.1"/>
    </source>
</evidence>
<evidence type="ECO:0000256" key="4">
    <source>
        <dbReference type="ARBA" id="ARBA00022705"/>
    </source>
</evidence>
<keyword evidence="8 12" id="KW-0067">ATP-binding</keyword>
<dbReference type="InterPro" id="IPR050238">
    <property type="entry name" value="DNA_Rep/Repair_Clamp_Loader"/>
</dbReference>
<dbReference type="InterPro" id="IPR008921">
    <property type="entry name" value="DNA_pol3_clamp-load_cplx_C"/>
</dbReference>
<reference evidence="14 15" key="1">
    <citation type="submission" date="2024-09" db="EMBL/GenBank/DDBJ databases">
        <title>Floridaenema gen nov. (Aerosakkonemataceae, Aerosakkonematales ord. nov., Cyanobacteria) from benthic tropical and subtropical fresh waters, with the description of four new species.</title>
        <authorList>
            <person name="Moretto J.A."/>
            <person name="Berthold D.E."/>
            <person name="Lefler F.W."/>
            <person name="Huang I.-S."/>
            <person name="Laughinghouse H. IV."/>
        </authorList>
    </citation>
    <scope>NUCLEOTIDE SEQUENCE [LARGE SCALE GENOMIC DNA]</scope>
    <source>
        <strain evidence="14 15">BLCC-F46</strain>
    </source>
</reference>
<dbReference type="Gene3D" id="1.20.272.10">
    <property type="match status" value="1"/>
</dbReference>
<keyword evidence="2 12" id="KW-0808">Transferase</keyword>
<keyword evidence="7" id="KW-0862">Zinc</keyword>
<keyword evidence="3 12" id="KW-0548">Nucleotidyltransferase</keyword>
<keyword evidence="5" id="KW-0479">Metal-binding</keyword>